<dbReference type="InterPro" id="IPR014001">
    <property type="entry name" value="Helicase_ATP-bd"/>
</dbReference>
<organism evidence="10 11">
    <name type="scientific">Momordica charantia</name>
    <name type="common">Bitter gourd</name>
    <name type="synonym">Balsam pear</name>
    <dbReference type="NCBI Taxonomy" id="3673"/>
    <lineage>
        <taxon>Eukaryota</taxon>
        <taxon>Viridiplantae</taxon>
        <taxon>Streptophyta</taxon>
        <taxon>Embryophyta</taxon>
        <taxon>Tracheophyta</taxon>
        <taxon>Spermatophyta</taxon>
        <taxon>Magnoliopsida</taxon>
        <taxon>eudicotyledons</taxon>
        <taxon>Gunneridae</taxon>
        <taxon>Pentapetalae</taxon>
        <taxon>rosids</taxon>
        <taxon>fabids</taxon>
        <taxon>Cucurbitales</taxon>
        <taxon>Cucurbitaceae</taxon>
        <taxon>Momordiceae</taxon>
        <taxon>Momordica</taxon>
    </lineage>
</organism>
<dbReference type="OrthoDB" id="10256233at2759"/>
<dbReference type="Proteomes" id="UP000504603">
    <property type="component" value="Unplaced"/>
</dbReference>
<proteinExistence type="predicted"/>
<keyword evidence="3" id="KW-0378">Hydrolase</keyword>
<dbReference type="InterPro" id="IPR044742">
    <property type="entry name" value="DEAD/DEAH_RhlB"/>
</dbReference>
<dbReference type="CDD" id="cd00268">
    <property type="entry name" value="DEADc"/>
    <property type="match status" value="1"/>
</dbReference>
<dbReference type="SMART" id="SM00487">
    <property type="entry name" value="DEXDc"/>
    <property type="match status" value="1"/>
</dbReference>
<dbReference type="KEGG" id="mcha:111019135"/>
<dbReference type="GO" id="GO:0003723">
    <property type="term" value="F:RNA binding"/>
    <property type="evidence" value="ECO:0007669"/>
    <property type="project" value="UniProtKB-KW"/>
</dbReference>
<dbReference type="EC" id="3.6.4.13" evidence="1"/>
<evidence type="ECO:0000313" key="11">
    <source>
        <dbReference type="RefSeq" id="XP_022151133.1"/>
    </source>
</evidence>
<dbReference type="Gene3D" id="3.40.50.300">
    <property type="entry name" value="P-loop containing nucleotide triphosphate hydrolases"/>
    <property type="match status" value="2"/>
</dbReference>
<sequence length="582" mass="64241">MLLYRSASALHLERLALPSKLLFSFKNYNSLVSTSCSIRIGLVSLRQRCSEKSRAAGTVAASTASTAAEGTGRDTFFAAEGVSWTSLGVSDNVSRALVSSGIQMPSLIQAACVPSIMSGNDVVIAAETGSGKTHGYLVPLINRICSEHGDNKLTGSDQDLASFNKLSLVLCPNVMLCEQVVQMANTLCDEHGKSLLRVTAVCGRQGWPIHEPDIIVSTPAALLNYIEPNRSRRLDFLRAVKHVVFDEADMLLVGSFQNKVIRLINLLRFEEKLLSRSKESPKRLVELEADPSSELILQDENDLQTETISEGEEDGEGEESYEEDVDSNDIQEQTESVSGRVKDWRRVRKFYERSKQYIFVAATLPVNGKKTAGAVLRKMFPDASWVSGKYLHCHSPRLEQRWVEVSLDNQVDELIKAVNQPKSKQRNPDGGAIRTMVFANTVETVEAVDNVLLRAGIECFRYHKDRSLEERSKILADFREKGGVFVCTDAAARGVDIPNVSHVIQADFATSAVDFLHRIGRTGRAGQYGLVTSLYTKANRDLVAAVRRAENLSQPVEAAFSRKRSFRNKLKKQGSAKESALA</sequence>
<dbReference type="PANTHER" id="PTHR47958">
    <property type="entry name" value="ATP-DEPENDENT RNA HELICASE DBP3"/>
    <property type="match status" value="1"/>
</dbReference>
<dbReference type="PROSITE" id="PS51192">
    <property type="entry name" value="HELICASE_ATP_BIND_1"/>
    <property type="match status" value="1"/>
</dbReference>
<keyword evidence="6" id="KW-0694">RNA-binding</keyword>
<dbReference type="InterPro" id="IPR001650">
    <property type="entry name" value="Helicase_C-like"/>
</dbReference>
<dbReference type="SUPFAM" id="SSF52540">
    <property type="entry name" value="P-loop containing nucleoside triphosphate hydrolases"/>
    <property type="match status" value="1"/>
</dbReference>
<feature type="compositionally biased region" description="Acidic residues" evidence="7">
    <location>
        <begin position="296"/>
        <end position="329"/>
    </location>
</feature>
<feature type="region of interest" description="Disordered" evidence="7">
    <location>
        <begin position="296"/>
        <end position="334"/>
    </location>
</feature>
<dbReference type="SMART" id="SM00490">
    <property type="entry name" value="HELICc"/>
    <property type="match status" value="1"/>
</dbReference>
<dbReference type="RefSeq" id="XP_022151133.1">
    <property type="nucleotide sequence ID" value="XM_022295441.1"/>
</dbReference>
<evidence type="ECO:0000259" key="8">
    <source>
        <dbReference type="PROSITE" id="PS51192"/>
    </source>
</evidence>
<keyword evidence="5" id="KW-0067">ATP-binding</keyword>
<dbReference type="Pfam" id="PF00271">
    <property type="entry name" value="Helicase_C"/>
    <property type="match status" value="1"/>
</dbReference>
<protein>
    <recommendedName>
        <fullName evidence="1">RNA helicase</fullName>
        <ecNumber evidence="1">3.6.4.13</ecNumber>
    </recommendedName>
</protein>
<evidence type="ECO:0000256" key="1">
    <source>
        <dbReference type="ARBA" id="ARBA00012552"/>
    </source>
</evidence>
<evidence type="ECO:0000256" key="7">
    <source>
        <dbReference type="SAM" id="MobiDB-lite"/>
    </source>
</evidence>
<evidence type="ECO:0000256" key="4">
    <source>
        <dbReference type="ARBA" id="ARBA00022806"/>
    </source>
</evidence>
<keyword evidence="10" id="KW-1185">Reference proteome</keyword>
<dbReference type="GO" id="GO:0016787">
    <property type="term" value="F:hydrolase activity"/>
    <property type="evidence" value="ECO:0007669"/>
    <property type="project" value="UniProtKB-KW"/>
</dbReference>
<evidence type="ECO:0000259" key="9">
    <source>
        <dbReference type="PROSITE" id="PS51194"/>
    </source>
</evidence>
<evidence type="ECO:0000256" key="5">
    <source>
        <dbReference type="ARBA" id="ARBA00022840"/>
    </source>
</evidence>
<accession>A0A6J1DBC8</accession>
<dbReference type="InterPro" id="IPR027417">
    <property type="entry name" value="P-loop_NTPase"/>
</dbReference>
<reference evidence="11" key="1">
    <citation type="submission" date="2025-08" db="UniProtKB">
        <authorList>
            <consortium name="RefSeq"/>
        </authorList>
    </citation>
    <scope>IDENTIFICATION</scope>
    <source>
        <strain evidence="11">OHB3-1</strain>
    </source>
</reference>
<name>A0A6J1DBC8_MOMCH</name>
<keyword evidence="4 11" id="KW-0347">Helicase</keyword>
<feature type="domain" description="Helicase ATP-binding" evidence="8">
    <location>
        <begin position="113"/>
        <end position="382"/>
    </location>
</feature>
<evidence type="ECO:0000256" key="3">
    <source>
        <dbReference type="ARBA" id="ARBA00022801"/>
    </source>
</evidence>
<keyword evidence="2" id="KW-0547">Nucleotide-binding</keyword>
<dbReference type="AlphaFoldDB" id="A0A6J1DBC8"/>
<dbReference type="CDD" id="cd18787">
    <property type="entry name" value="SF2_C_DEAD"/>
    <property type="match status" value="1"/>
</dbReference>
<evidence type="ECO:0000256" key="6">
    <source>
        <dbReference type="ARBA" id="ARBA00022884"/>
    </source>
</evidence>
<dbReference type="PROSITE" id="PS51194">
    <property type="entry name" value="HELICASE_CTER"/>
    <property type="match status" value="1"/>
</dbReference>
<dbReference type="GO" id="GO:0003724">
    <property type="term" value="F:RNA helicase activity"/>
    <property type="evidence" value="ECO:0007669"/>
    <property type="project" value="UniProtKB-EC"/>
</dbReference>
<dbReference type="Pfam" id="PF00270">
    <property type="entry name" value="DEAD"/>
    <property type="match status" value="1"/>
</dbReference>
<feature type="domain" description="Helicase C-terminal" evidence="9">
    <location>
        <begin position="410"/>
        <end position="574"/>
    </location>
</feature>
<dbReference type="GO" id="GO:0005524">
    <property type="term" value="F:ATP binding"/>
    <property type="evidence" value="ECO:0007669"/>
    <property type="project" value="UniProtKB-KW"/>
</dbReference>
<dbReference type="InterPro" id="IPR011545">
    <property type="entry name" value="DEAD/DEAH_box_helicase_dom"/>
</dbReference>
<evidence type="ECO:0000256" key="2">
    <source>
        <dbReference type="ARBA" id="ARBA00022741"/>
    </source>
</evidence>
<dbReference type="GeneID" id="111019135"/>
<evidence type="ECO:0000313" key="10">
    <source>
        <dbReference type="Proteomes" id="UP000504603"/>
    </source>
</evidence>
<gene>
    <name evidence="11" type="primary">LOC111019135</name>
</gene>